<dbReference type="InterPro" id="IPR053001">
    <property type="entry name" value="MNNG_permease-like"/>
</dbReference>
<name>A0AAN6E6W9_9EURO</name>
<feature type="region of interest" description="Disordered" evidence="1">
    <location>
        <begin position="421"/>
        <end position="449"/>
    </location>
</feature>
<evidence type="ECO:0000313" key="4">
    <source>
        <dbReference type="EMBL" id="KAI1618973.1"/>
    </source>
</evidence>
<reference evidence="4" key="1">
    <citation type="journal article" date="2022" name="bioRxiv">
        <title>Deciphering the potential niche of two novel black yeast fungi from a biological soil crust based on their genomes, phenotypes, and melanin regulation.</title>
        <authorList>
            <consortium name="DOE Joint Genome Institute"/>
            <person name="Carr E.C."/>
            <person name="Barton Q."/>
            <person name="Grambo S."/>
            <person name="Sullivan M."/>
            <person name="Renfro C.M."/>
            <person name="Kuo A."/>
            <person name="Pangilinan J."/>
            <person name="Lipzen A."/>
            <person name="Keymanesh K."/>
            <person name="Savage E."/>
            <person name="Barry K."/>
            <person name="Grigoriev I.V."/>
            <person name="Riekhof W.R."/>
            <person name="Harris S.S."/>
        </authorList>
    </citation>
    <scope>NUCLEOTIDE SEQUENCE</scope>
    <source>
        <strain evidence="4">JF 03-4F</strain>
    </source>
</reference>
<dbReference type="Proteomes" id="UP001203852">
    <property type="component" value="Unassembled WGS sequence"/>
</dbReference>
<dbReference type="EMBL" id="MU404350">
    <property type="protein sequence ID" value="KAI1618973.1"/>
    <property type="molecule type" value="Genomic_DNA"/>
</dbReference>
<organism evidence="4 5">
    <name type="scientific">Exophiala viscosa</name>
    <dbReference type="NCBI Taxonomy" id="2486360"/>
    <lineage>
        <taxon>Eukaryota</taxon>
        <taxon>Fungi</taxon>
        <taxon>Dikarya</taxon>
        <taxon>Ascomycota</taxon>
        <taxon>Pezizomycotina</taxon>
        <taxon>Eurotiomycetes</taxon>
        <taxon>Chaetothyriomycetidae</taxon>
        <taxon>Chaetothyriales</taxon>
        <taxon>Herpotrichiellaceae</taxon>
        <taxon>Exophiala</taxon>
    </lineage>
</organism>
<feature type="compositionally biased region" description="Basic and acidic residues" evidence="1">
    <location>
        <begin position="435"/>
        <end position="449"/>
    </location>
</feature>
<keyword evidence="5" id="KW-1185">Reference proteome</keyword>
<feature type="transmembrane region" description="Helical" evidence="2">
    <location>
        <begin position="27"/>
        <end position="51"/>
    </location>
</feature>
<keyword evidence="2" id="KW-1133">Transmembrane helix</keyword>
<feature type="transmembrane region" description="Helical" evidence="2">
    <location>
        <begin position="330"/>
        <end position="350"/>
    </location>
</feature>
<protein>
    <recommendedName>
        <fullName evidence="3">DUF3533 domain-containing protein</fullName>
    </recommendedName>
</protein>
<dbReference type="InterPro" id="IPR022703">
    <property type="entry name" value="DUF3533"/>
</dbReference>
<keyword evidence="2" id="KW-0472">Membrane</keyword>
<feature type="transmembrane region" description="Helical" evidence="2">
    <location>
        <begin position="386"/>
        <end position="405"/>
    </location>
</feature>
<accession>A0AAN6E6W9</accession>
<dbReference type="Pfam" id="PF12051">
    <property type="entry name" value="DUF3533"/>
    <property type="match status" value="1"/>
</dbReference>
<proteinExistence type="predicted"/>
<sequence length="449" mass="51181">MRDTLSTKNSTNGQNDRGNAWQNKKRFFLIIGVLSFLLWLLFLSTMCYLYGSIWKYTTRVNAFNILHIDYDHDAIGECLTQAYQQLRGHPFPTLLQVDSSKYPHPDDVVQAVKENKFWGAFIVHSNSSNRLAAALHGGRDAQTYFSNPALTYVWNEVRYPPISDEAIGTSLKTLVDATRLAYNSLFAPTALQALNNTDPDALQVLLNPISSSSINLMPTNQGTKLFYNTVGMVMPILQQFFFLLILNGVCNEMKIYEQLPMKISLLLRTVLSVTFTLGAALCTVGYIWAFREDWQVNGNQFVLSWMTYWLLMYIHLLVLDSCTAFLPPPALPFCVLTYIIINITGTISPFEVNPGFYRWAYALPGREAYDVLTDIWSGGYVPHLHIALPVLFSWLVGAGALAIFGHRFRYHRLVKEYEKERMAEKDQTPNEPVDLDLHRRLSDDMRSEV</sequence>
<feature type="transmembrane region" description="Helical" evidence="2">
    <location>
        <begin position="225"/>
        <end position="245"/>
    </location>
</feature>
<keyword evidence="2" id="KW-0812">Transmembrane</keyword>
<evidence type="ECO:0000313" key="5">
    <source>
        <dbReference type="Proteomes" id="UP001203852"/>
    </source>
</evidence>
<feature type="domain" description="DUF3533" evidence="3">
    <location>
        <begin position="36"/>
        <end position="396"/>
    </location>
</feature>
<feature type="transmembrane region" description="Helical" evidence="2">
    <location>
        <begin position="265"/>
        <end position="289"/>
    </location>
</feature>
<dbReference type="GO" id="GO:0016020">
    <property type="term" value="C:membrane"/>
    <property type="evidence" value="ECO:0007669"/>
    <property type="project" value="TreeGrafter"/>
</dbReference>
<dbReference type="PANTHER" id="PTHR34814">
    <property type="entry name" value="NITROSOGUANIDINE RESISTANCE PROTEIN SNG1"/>
    <property type="match status" value="1"/>
</dbReference>
<gene>
    <name evidence="4" type="ORF">EDD36DRAFT_46787</name>
</gene>
<evidence type="ECO:0000259" key="3">
    <source>
        <dbReference type="Pfam" id="PF12051"/>
    </source>
</evidence>
<evidence type="ECO:0000256" key="2">
    <source>
        <dbReference type="SAM" id="Phobius"/>
    </source>
</evidence>
<evidence type="ECO:0000256" key="1">
    <source>
        <dbReference type="SAM" id="MobiDB-lite"/>
    </source>
</evidence>
<dbReference type="PANTHER" id="PTHR34814:SF2">
    <property type="entry name" value="DUF3533 DOMAIN-CONTAINING PROTEIN"/>
    <property type="match status" value="1"/>
</dbReference>
<comment type="caution">
    <text evidence="4">The sequence shown here is derived from an EMBL/GenBank/DDBJ whole genome shotgun (WGS) entry which is preliminary data.</text>
</comment>
<feature type="transmembrane region" description="Helical" evidence="2">
    <location>
        <begin position="301"/>
        <end position="318"/>
    </location>
</feature>
<dbReference type="AlphaFoldDB" id="A0AAN6E6W9"/>